<name>A0A0V0GGE1_SOLCH</name>
<reference evidence="2" key="1">
    <citation type="submission" date="2015-12" db="EMBL/GenBank/DDBJ databases">
        <title>Gene expression during late stages of embryo sac development: a critical building block for successful pollen-pistil interactions.</title>
        <authorList>
            <person name="Liu Y."/>
            <person name="Joly V."/>
            <person name="Sabar M."/>
            <person name="Matton D.P."/>
        </authorList>
    </citation>
    <scope>NUCLEOTIDE SEQUENCE</scope>
</reference>
<sequence length="84" mass="9309">WYQSIGENKQVTVCLCQFPVTVGSDFVILFSFCGCCAKTNTTTRLGKPPRPNPSQNHRKTPPHALSRADRRWQFPASSVSRAGA</sequence>
<feature type="non-terminal residue" evidence="2">
    <location>
        <position position="1"/>
    </location>
</feature>
<evidence type="ECO:0000313" key="2">
    <source>
        <dbReference type="EMBL" id="JAP06938.1"/>
    </source>
</evidence>
<dbReference type="EMBL" id="GEDG01039870">
    <property type="protein sequence ID" value="JAP06938.1"/>
    <property type="molecule type" value="Transcribed_RNA"/>
</dbReference>
<proteinExistence type="predicted"/>
<feature type="region of interest" description="Disordered" evidence="1">
    <location>
        <begin position="41"/>
        <end position="84"/>
    </location>
</feature>
<protein>
    <submittedName>
        <fullName evidence="2">Putative ovule protein</fullName>
    </submittedName>
</protein>
<accession>A0A0V0GGE1</accession>
<feature type="compositionally biased region" description="Polar residues" evidence="1">
    <location>
        <begin position="75"/>
        <end position="84"/>
    </location>
</feature>
<evidence type="ECO:0000256" key="1">
    <source>
        <dbReference type="SAM" id="MobiDB-lite"/>
    </source>
</evidence>
<organism evidence="2">
    <name type="scientific">Solanum chacoense</name>
    <name type="common">Chaco potato</name>
    <dbReference type="NCBI Taxonomy" id="4108"/>
    <lineage>
        <taxon>Eukaryota</taxon>
        <taxon>Viridiplantae</taxon>
        <taxon>Streptophyta</taxon>
        <taxon>Embryophyta</taxon>
        <taxon>Tracheophyta</taxon>
        <taxon>Spermatophyta</taxon>
        <taxon>Magnoliopsida</taxon>
        <taxon>eudicotyledons</taxon>
        <taxon>Gunneridae</taxon>
        <taxon>Pentapetalae</taxon>
        <taxon>asterids</taxon>
        <taxon>lamiids</taxon>
        <taxon>Solanales</taxon>
        <taxon>Solanaceae</taxon>
        <taxon>Solanoideae</taxon>
        <taxon>Solaneae</taxon>
        <taxon>Solanum</taxon>
    </lineage>
</organism>
<dbReference type="AlphaFoldDB" id="A0A0V0GGE1"/>